<dbReference type="InterPro" id="IPR001680">
    <property type="entry name" value="WD40_rpt"/>
</dbReference>
<evidence type="ECO:0000256" key="4">
    <source>
        <dbReference type="ARBA" id="ARBA00022547"/>
    </source>
</evidence>
<comment type="subcellular location">
    <subcellularLocation>
        <location evidence="1">Mitochondrion membrane</location>
    </subcellularLocation>
</comment>
<reference evidence="11" key="1">
    <citation type="journal article" date="2023" name="Mol. Biol. Evol.">
        <title>Third-Generation Sequencing Reveals the Adaptive Role of the Epigenome in Three Deep-Sea Polychaetes.</title>
        <authorList>
            <person name="Perez M."/>
            <person name="Aroh O."/>
            <person name="Sun Y."/>
            <person name="Lan Y."/>
            <person name="Juniper S.K."/>
            <person name="Young C.R."/>
            <person name="Angers B."/>
            <person name="Qian P.Y."/>
        </authorList>
    </citation>
    <scope>NUCLEOTIDE SEQUENCE</scope>
    <source>
        <strain evidence="11">P08H-3</strain>
    </source>
</reference>
<evidence type="ECO:0000256" key="10">
    <source>
        <dbReference type="SAM" id="MobiDB-lite"/>
    </source>
</evidence>
<accession>A0AAD9NBX9</accession>
<dbReference type="Pfam" id="PF04718">
    <property type="entry name" value="ATP-synt_G"/>
    <property type="match status" value="1"/>
</dbReference>
<dbReference type="SMART" id="SM00320">
    <property type="entry name" value="WD40"/>
    <property type="match status" value="1"/>
</dbReference>
<evidence type="ECO:0000256" key="7">
    <source>
        <dbReference type="ARBA" id="ARBA00023128"/>
    </source>
</evidence>
<protein>
    <recommendedName>
        <fullName evidence="13">WD repeat-containing protein 7</fullName>
    </recommendedName>
</protein>
<evidence type="ECO:0000256" key="2">
    <source>
        <dbReference type="ARBA" id="ARBA00005699"/>
    </source>
</evidence>
<dbReference type="GO" id="GO:0045259">
    <property type="term" value="C:proton-transporting ATP synthase complex"/>
    <property type="evidence" value="ECO:0007669"/>
    <property type="project" value="UniProtKB-KW"/>
</dbReference>
<organism evidence="11 12">
    <name type="scientific">Paralvinella palmiformis</name>
    <dbReference type="NCBI Taxonomy" id="53620"/>
    <lineage>
        <taxon>Eukaryota</taxon>
        <taxon>Metazoa</taxon>
        <taxon>Spiralia</taxon>
        <taxon>Lophotrochozoa</taxon>
        <taxon>Annelida</taxon>
        <taxon>Polychaeta</taxon>
        <taxon>Sedentaria</taxon>
        <taxon>Canalipalpata</taxon>
        <taxon>Terebellida</taxon>
        <taxon>Terebelliformia</taxon>
        <taxon>Alvinellidae</taxon>
        <taxon>Paralvinella</taxon>
    </lineage>
</organism>
<keyword evidence="3" id="KW-0813">Transport</keyword>
<evidence type="ECO:0000256" key="8">
    <source>
        <dbReference type="ARBA" id="ARBA00023136"/>
    </source>
</evidence>
<dbReference type="AlphaFoldDB" id="A0AAD9NBX9"/>
<gene>
    <name evidence="11" type="ORF">LSH36_61g12024</name>
</gene>
<dbReference type="Pfam" id="PF00400">
    <property type="entry name" value="WD40"/>
    <property type="match status" value="1"/>
</dbReference>
<dbReference type="InterPro" id="IPR006808">
    <property type="entry name" value="ATP_synth_F0_gsu_mt"/>
</dbReference>
<sequence length="627" mass="68907">MVQMVTRVVGKVPQLINGLVDATTPKLQTVWKYARVALRPPSISELPEVHKGFQDLVKAYRTQKWKQVTVKEAAVNTIVNVEVTCWFATGECIGKRSLVGYQIPGAVNFEADLSSSSSQDGGEADMNQQVLTKQGWSLLAALHCVLLPDLIGKEQYKGPQLEMLARRWQDRCLEIREAAQALLLAELRRIGPEGRRKVVEDWSPHLPSYVDPALSLLTEQQQASAHASVGGNGLVQSEGEDDDDDNMIGGSDSPAYRMSESHESRRKQATAIVMMGVIGAEFGAAMESNKKGDDVQKKNVAEGFGIQNYSHARHTSKALTFLLLQPPSKRLPACTPIRRAAVDLLGRGFTVWEPYLDVSAVLLGLLELCVDGDRLVPSMTFGLPLSPRADACRTARHTLSLIATARPPAFIITMAKEVARHNAMAQNAQGQHHHHNLQNSVLVRAKSEILRIIELLVDKIPNDVSELLVEVMDVTVHCIDSVTLKTRGLQEMFPAISKFSNISYCGHTRRISVGAKNGGVAFYDLRQNKCNILPAHNGSVCAVAFNPDGKYLASYSMQDNKLLFWQTASTSLFNLGSTQTKCVKAYTTTPINLPPNTNPLKTVKLVWVDSHTVVLLCADGSETRFRV</sequence>
<dbReference type="EMBL" id="JAODUP010000061">
    <property type="protein sequence ID" value="KAK2164647.1"/>
    <property type="molecule type" value="Genomic_DNA"/>
</dbReference>
<dbReference type="PANTHER" id="PTHR44099">
    <property type="entry name" value="RABCONNECTIN-3B, ISOFORM A"/>
    <property type="match status" value="1"/>
</dbReference>
<evidence type="ECO:0000313" key="12">
    <source>
        <dbReference type="Proteomes" id="UP001208570"/>
    </source>
</evidence>
<dbReference type="PANTHER" id="PTHR44099:SF4">
    <property type="entry name" value="RABCONNECTIN-3B, ISOFORM A"/>
    <property type="match status" value="1"/>
</dbReference>
<keyword evidence="7" id="KW-0496">Mitochondrion</keyword>
<evidence type="ECO:0000256" key="1">
    <source>
        <dbReference type="ARBA" id="ARBA00004325"/>
    </source>
</evidence>
<feature type="region of interest" description="Disordered" evidence="10">
    <location>
        <begin position="227"/>
        <end position="263"/>
    </location>
</feature>
<evidence type="ECO:0008006" key="13">
    <source>
        <dbReference type="Google" id="ProtNLM"/>
    </source>
</evidence>
<dbReference type="InterPro" id="IPR036322">
    <property type="entry name" value="WD40_repeat_dom_sf"/>
</dbReference>
<evidence type="ECO:0000256" key="6">
    <source>
        <dbReference type="ARBA" id="ARBA00023065"/>
    </source>
</evidence>
<evidence type="ECO:0000256" key="9">
    <source>
        <dbReference type="ARBA" id="ARBA00023310"/>
    </source>
</evidence>
<evidence type="ECO:0000256" key="3">
    <source>
        <dbReference type="ARBA" id="ARBA00022448"/>
    </source>
</evidence>
<dbReference type="InterPro" id="IPR015943">
    <property type="entry name" value="WD40/YVTN_repeat-like_dom_sf"/>
</dbReference>
<keyword evidence="12" id="KW-1185">Reference proteome</keyword>
<comment type="caution">
    <text evidence="11">The sequence shown here is derived from an EMBL/GenBank/DDBJ whole genome shotgun (WGS) entry which is preliminary data.</text>
</comment>
<dbReference type="InterPro" id="IPR049916">
    <property type="entry name" value="WDR72-like"/>
</dbReference>
<keyword evidence="4" id="KW-0138">CF(0)</keyword>
<evidence type="ECO:0000256" key="5">
    <source>
        <dbReference type="ARBA" id="ARBA00022781"/>
    </source>
</evidence>
<keyword evidence="5" id="KW-0375">Hydrogen ion transport</keyword>
<dbReference type="GO" id="GO:0015986">
    <property type="term" value="P:proton motive force-driven ATP synthesis"/>
    <property type="evidence" value="ECO:0007669"/>
    <property type="project" value="InterPro"/>
</dbReference>
<dbReference type="SUPFAM" id="SSF50978">
    <property type="entry name" value="WD40 repeat-like"/>
    <property type="match status" value="1"/>
</dbReference>
<dbReference type="Proteomes" id="UP001208570">
    <property type="component" value="Unassembled WGS sequence"/>
</dbReference>
<comment type="similarity">
    <text evidence="2">Belongs to the ATPase g subunit family.</text>
</comment>
<keyword evidence="6" id="KW-0406">Ion transport</keyword>
<evidence type="ECO:0000313" key="11">
    <source>
        <dbReference type="EMBL" id="KAK2164647.1"/>
    </source>
</evidence>
<keyword evidence="9" id="KW-0066">ATP synthesis</keyword>
<proteinExistence type="inferred from homology"/>
<dbReference type="GO" id="GO:0031966">
    <property type="term" value="C:mitochondrial membrane"/>
    <property type="evidence" value="ECO:0007669"/>
    <property type="project" value="UniProtKB-SubCell"/>
</dbReference>
<dbReference type="Gene3D" id="2.130.10.10">
    <property type="entry name" value="YVTN repeat-like/Quinoprotein amine dehydrogenase"/>
    <property type="match status" value="1"/>
</dbReference>
<name>A0AAD9NBX9_9ANNE</name>
<dbReference type="GO" id="GO:0015078">
    <property type="term" value="F:proton transmembrane transporter activity"/>
    <property type="evidence" value="ECO:0007669"/>
    <property type="project" value="InterPro"/>
</dbReference>
<keyword evidence="8" id="KW-0472">Membrane</keyword>